<dbReference type="PANTHER" id="PTHR30483">
    <property type="entry name" value="LEUCINE-SPECIFIC-BINDING PROTEIN"/>
    <property type="match status" value="1"/>
</dbReference>
<dbReference type="InterPro" id="IPR028082">
    <property type="entry name" value="Peripla_BP_I"/>
</dbReference>
<dbReference type="Proteomes" id="UP000266483">
    <property type="component" value="Unassembled WGS sequence"/>
</dbReference>
<dbReference type="Gene3D" id="3.40.50.2300">
    <property type="match status" value="2"/>
</dbReference>
<dbReference type="CDD" id="cd06359">
    <property type="entry name" value="PBP1_Nba-like"/>
    <property type="match status" value="1"/>
</dbReference>
<feature type="domain" description="Leucine-binding protein" evidence="4">
    <location>
        <begin position="26"/>
        <end position="363"/>
    </location>
</feature>
<feature type="chain" id="PRO_5045895372" evidence="3">
    <location>
        <begin position="24"/>
        <end position="390"/>
    </location>
</feature>
<dbReference type="EMBL" id="NQOU01000002">
    <property type="protein sequence ID" value="RII83556.1"/>
    <property type="molecule type" value="Genomic_DNA"/>
</dbReference>
<dbReference type="InterPro" id="IPR028081">
    <property type="entry name" value="Leu-bd"/>
</dbReference>
<sequence length="390" mass="42247">MLKKLALGCMASAVMALSTNVMAKDPVRIGFITTLSTPAGYLGEDARDGFNLAIKQGNGTLGGVAVETIVEDDGLKPANGKQIADRLLADDVKLFTGVIFSNVLTAIAPSIAQGDSFYVSVNAGPSPFAGKRCMKNYFVGSYENSALHAAGGAAANELGYKRVALVAPNYQAGRDALAGFKREYKGEVVAELYTKLDQNDFSVEMARLRDLKPDAIYEFHPGGLGINFAKQYAASGLGETIPMILPVFSMDNRMLKATGDSAEGLYTVALWSQNLDVPANKAFVEAFQKEYGRMPTHYAATAYDTANLIGSALKAVDGDISKTDAFRDAMRKADFNAVRGNFKFDTNHHPIQDYYLMKLERDGNGNLTPNVVRKVMEMQEDVFKSECEMN</sequence>
<protein>
    <submittedName>
        <fullName evidence="5">ABC transporter substrate-binding protein</fullName>
    </submittedName>
</protein>
<evidence type="ECO:0000256" key="3">
    <source>
        <dbReference type="SAM" id="SignalP"/>
    </source>
</evidence>
<name>A0ABX9MYE5_9BURK</name>
<organism evidence="5 6">
    <name type="scientific">Neopusillimonas maritima</name>
    <dbReference type="NCBI Taxonomy" id="2026239"/>
    <lineage>
        <taxon>Bacteria</taxon>
        <taxon>Pseudomonadati</taxon>
        <taxon>Pseudomonadota</taxon>
        <taxon>Betaproteobacteria</taxon>
        <taxon>Burkholderiales</taxon>
        <taxon>Alcaligenaceae</taxon>
        <taxon>Neopusillimonas</taxon>
    </lineage>
</organism>
<comment type="similarity">
    <text evidence="1">Belongs to the leucine-binding protein family.</text>
</comment>
<keyword evidence="6" id="KW-1185">Reference proteome</keyword>
<proteinExistence type="inferred from homology"/>
<dbReference type="Pfam" id="PF13458">
    <property type="entry name" value="Peripla_BP_6"/>
    <property type="match status" value="1"/>
</dbReference>
<evidence type="ECO:0000259" key="4">
    <source>
        <dbReference type="Pfam" id="PF13458"/>
    </source>
</evidence>
<accession>A0ABX9MYE5</accession>
<comment type="caution">
    <text evidence="5">The sequence shown here is derived from an EMBL/GenBank/DDBJ whole genome shotgun (WGS) entry which is preliminary data.</text>
</comment>
<evidence type="ECO:0000256" key="2">
    <source>
        <dbReference type="ARBA" id="ARBA00022729"/>
    </source>
</evidence>
<evidence type="ECO:0000313" key="5">
    <source>
        <dbReference type="EMBL" id="RII83556.1"/>
    </source>
</evidence>
<reference evidence="5 6" key="1">
    <citation type="submission" date="2017-08" db="EMBL/GenBank/DDBJ databases">
        <title>Pusillimonas indicus sp. nov., a member of the family Alcaligenaceae isolated from surface seawater.</title>
        <authorList>
            <person name="Li J."/>
        </authorList>
    </citation>
    <scope>NUCLEOTIDE SEQUENCE [LARGE SCALE GENOMIC DNA]</scope>
    <source>
        <strain evidence="5 6">17-4A</strain>
    </source>
</reference>
<evidence type="ECO:0000313" key="6">
    <source>
        <dbReference type="Proteomes" id="UP000266483"/>
    </source>
</evidence>
<dbReference type="SUPFAM" id="SSF53822">
    <property type="entry name" value="Periplasmic binding protein-like I"/>
    <property type="match status" value="1"/>
</dbReference>
<evidence type="ECO:0000256" key="1">
    <source>
        <dbReference type="ARBA" id="ARBA00010062"/>
    </source>
</evidence>
<dbReference type="RefSeq" id="WP_119441917.1">
    <property type="nucleotide sequence ID" value="NZ_CP170494.1"/>
</dbReference>
<gene>
    <name evidence="5" type="ORF">CJO09_08205</name>
</gene>
<feature type="signal peptide" evidence="3">
    <location>
        <begin position="1"/>
        <end position="23"/>
    </location>
</feature>
<dbReference type="PANTHER" id="PTHR30483:SF6">
    <property type="entry name" value="PERIPLASMIC BINDING PROTEIN OF ABC TRANSPORTER FOR NATURAL AMINO ACIDS"/>
    <property type="match status" value="1"/>
</dbReference>
<dbReference type="InterPro" id="IPR051010">
    <property type="entry name" value="BCAA_transport"/>
</dbReference>
<keyword evidence="2 3" id="KW-0732">Signal</keyword>